<dbReference type="SUPFAM" id="SSF53756">
    <property type="entry name" value="UDP-Glycosyltransferase/glycogen phosphorylase"/>
    <property type="match status" value="1"/>
</dbReference>
<proteinExistence type="predicted"/>
<dbReference type="Pfam" id="PF00534">
    <property type="entry name" value="Glycos_transf_1"/>
    <property type="match status" value="1"/>
</dbReference>
<evidence type="ECO:0000313" key="3">
    <source>
        <dbReference type="EMBL" id="MFD2733151.1"/>
    </source>
</evidence>
<dbReference type="Gene3D" id="3.40.50.2000">
    <property type="entry name" value="Glycogen Phosphorylase B"/>
    <property type="match status" value="2"/>
</dbReference>
<evidence type="ECO:0000313" key="4">
    <source>
        <dbReference type="Proteomes" id="UP001597546"/>
    </source>
</evidence>
<comment type="caution">
    <text evidence="3">The sequence shown here is derived from an EMBL/GenBank/DDBJ whole genome shotgun (WGS) entry which is preliminary data.</text>
</comment>
<dbReference type="Proteomes" id="UP001597546">
    <property type="component" value="Unassembled WGS sequence"/>
</dbReference>
<evidence type="ECO:0000256" key="1">
    <source>
        <dbReference type="ARBA" id="ARBA00022679"/>
    </source>
</evidence>
<keyword evidence="1 3" id="KW-0808">Transferase</keyword>
<sequence>MEYILVLPSWYPSKLDNFRGDFNERLVNSVAILNTQVVVFVSTLRNSKIKDIEVFEEENIITYKAYFAHSKYDLINVYRLIKLYLSIFKIVFKKYGLPKLVHNYVFFPSGIISVYLKYRYNLKLVLTEHWSLFNYKNNVNHIYTQSIYKRRLYSKILKSFDSIISVSKSLEVSISEWTPISKKYILPNVVNVTFFNKKKHTEPNSPFTFIHVSDTGPHKNVLGILNVFKNLIGNGVAVNLILIGKEKEEISAFIKNNFLNENIKLLGELPYQEVADAMRVSDAFVLFSNYENMPCVILEALCCGLPVISSNVGGVSTVLDKTNGLLIEPSNEEQLENAIIQMMENYNQFDISQISAKAIELYNYDNIGKLTNKIYLETLK</sequence>
<reference evidence="4" key="1">
    <citation type="journal article" date="2019" name="Int. J. Syst. Evol. Microbiol.">
        <title>The Global Catalogue of Microorganisms (GCM) 10K type strain sequencing project: providing services to taxonomists for standard genome sequencing and annotation.</title>
        <authorList>
            <consortium name="The Broad Institute Genomics Platform"/>
            <consortium name="The Broad Institute Genome Sequencing Center for Infectious Disease"/>
            <person name="Wu L."/>
            <person name="Ma J."/>
        </authorList>
    </citation>
    <scope>NUCLEOTIDE SEQUENCE [LARGE SCALE GENOMIC DNA]</scope>
    <source>
        <strain evidence="4">KCTC 42456</strain>
    </source>
</reference>
<keyword evidence="3" id="KW-0328">Glycosyltransferase</keyword>
<accession>A0ABW5TV67</accession>
<protein>
    <submittedName>
        <fullName evidence="3">Glycosyltransferase</fullName>
        <ecNumber evidence="3">2.4.-.-</ecNumber>
    </submittedName>
</protein>
<keyword evidence="4" id="KW-1185">Reference proteome</keyword>
<feature type="domain" description="Glycosyl transferase family 1" evidence="2">
    <location>
        <begin position="195"/>
        <end position="347"/>
    </location>
</feature>
<evidence type="ECO:0000259" key="2">
    <source>
        <dbReference type="Pfam" id="PF00534"/>
    </source>
</evidence>
<dbReference type="EC" id="2.4.-.-" evidence="3"/>
<dbReference type="GO" id="GO:0016757">
    <property type="term" value="F:glycosyltransferase activity"/>
    <property type="evidence" value="ECO:0007669"/>
    <property type="project" value="UniProtKB-KW"/>
</dbReference>
<dbReference type="PANTHER" id="PTHR46401:SF2">
    <property type="entry name" value="GLYCOSYLTRANSFERASE WBBK-RELATED"/>
    <property type="match status" value="1"/>
</dbReference>
<gene>
    <name evidence="3" type="ORF">ACFSSE_15690</name>
</gene>
<dbReference type="EMBL" id="JBHULV010000052">
    <property type="protein sequence ID" value="MFD2733151.1"/>
    <property type="molecule type" value="Genomic_DNA"/>
</dbReference>
<dbReference type="PANTHER" id="PTHR46401">
    <property type="entry name" value="GLYCOSYLTRANSFERASE WBBK-RELATED"/>
    <property type="match status" value="1"/>
</dbReference>
<name>A0ABW5TV67_9SPHI</name>
<organism evidence="3 4">
    <name type="scientific">Pedobacter alpinus</name>
    <dbReference type="NCBI Taxonomy" id="1590643"/>
    <lineage>
        <taxon>Bacteria</taxon>
        <taxon>Pseudomonadati</taxon>
        <taxon>Bacteroidota</taxon>
        <taxon>Sphingobacteriia</taxon>
        <taxon>Sphingobacteriales</taxon>
        <taxon>Sphingobacteriaceae</taxon>
        <taxon>Pedobacter</taxon>
    </lineage>
</organism>
<dbReference type="InterPro" id="IPR001296">
    <property type="entry name" value="Glyco_trans_1"/>
</dbReference>
<dbReference type="RefSeq" id="WP_379042215.1">
    <property type="nucleotide sequence ID" value="NZ_JBHSKW010000020.1"/>
</dbReference>